<comment type="similarity">
    <text evidence="1">Belongs to the PemK/MazF family.</text>
</comment>
<accession>A0A1M6RFY2</accession>
<dbReference type="InterPro" id="IPR003477">
    <property type="entry name" value="PemK-like"/>
</dbReference>
<dbReference type="GO" id="GO:0003677">
    <property type="term" value="F:DNA binding"/>
    <property type="evidence" value="ECO:0007669"/>
    <property type="project" value="InterPro"/>
</dbReference>
<keyword evidence="5" id="KW-1185">Reference proteome</keyword>
<keyword evidence="3" id="KW-0175">Coiled coil</keyword>
<dbReference type="PANTHER" id="PTHR33988:SF2">
    <property type="entry name" value="ENDORIBONUCLEASE MAZF"/>
    <property type="match status" value="1"/>
</dbReference>
<dbReference type="STRING" id="1121266.SAMN02745883_01781"/>
<evidence type="ECO:0000313" key="5">
    <source>
        <dbReference type="Proteomes" id="UP000184082"/>
    </source>
</evidence>
<dbReference type="AlphaFoldDB" id="A0A1M6RFY2"/>
<protein>
    <submittedName>
        <fullName evidence="4">mRNA interferase MazF</fullName>
    </submittedName>
</protein>
<dbReference type="PANTHER" id="PTHR33988">
    <property type="entry name" value="ENDORIBONUCLEASE MAZF-RELATED"/>
    <property type="match status" value="1"/>
</dbReference>
<evidence type="ECO:0000256" key="3">
    <source>
        <dbReference type="SAM" id="Coils"/>
    </source>
</evidence>
<organism evidence="4 5">
    <name type="scientific">Caminicella sporogenes DSM 14501</name>
    <dbReference type="NCBI Taxonomy" id="1121266"/>
    <lineage>
        <taxon>Bacteria</taxon>
        <taxon>Bacillati</taxon>
        <taxon>Bacillota</taxon>
        <taxon>Clostridia</taxon>
        <taxon>Peptostreptococcales</taxon>
        <taxon>Caminicellaceae</taxon>
        <taxon>Caminicella</taxon>
    </lineage>
</organism>
<evidence type="ECO:0000256" key="1">
    <source>
        <dbReference type="ARBA" id="ARBA00007521"/>
    </source>
</evidence>
<feature type="coiled-coil region" evidence="3">
    <location>
        <begin position="164"/>
        <end position="191"/>
    </location>
</feature>
<dbReference type="InterPro" id="IPR011067">
    <property type="entry name" value="Plasmid_toxin/cell-grow_inhib"/>
</dbReference>
<dbReference type="Proteomes" id="UP000184082">
    <property type="component" value="Unassembled WGS sequence"/>
</dbReference>
<dbReference type="Gene3D" id="2.30.30.110">
    <property type="match status" value="1"/>
</dbReference>
<dbReference type="GO" id="GO:0004521">
    <property type="term" value="F:RNA endonuclease activity"/>
    <property type="evidence" value="ECO:0007669"/>
    <property type="project" value="TreeGrafter"/>
</dbReference>
<sequence>MARSIDLSKTQQYLEWLKTKLYLDSNASRASKRVVKRGEVYRCNLGLGIGSEECKERPCVILQSDAGNVTSPNTIVAPITHTKSTLPVVVPIANKYNESGEIILDGNVLLGNIVCVSKARLGDFVTKLDSSEMDAVDEAIAISVDIKRHYDKLKNILDDKLVYIGKLKDKISNLENELSKKEEELNRFILIKQEFGIEDMQEFEKQIRDAFLKQSLDKKE</sequence>
<evidence type="ECO:0000256" key="2">
    <source>
        <dbReference type="ARBA" id="ARBA00022649"/>
    </source>
</evidence>
<reference evidence="4 5" key="1">
    <citation type="submission" date="2016-11" db="EMBL/GenBank/DDBJ databases">
        <authorList>
            <person name="Jaros S."/>
            <person name="Januszkiewicz K."/>
            <person name="Wedrychowicz H."/>
        </authorList>
    </citation>
    <scope>NUCLEOTIDE SEQUENCE [LARGE SCALE GENOMIC DNA]</scope>
    <source>
        <strain evidence="4 5">DSM 14501</strain>
    </source>
</reference>
<keyword evidence="2" id="KW-1277">Toxin-antitoxin system</keyword>
<proteinExistence type="inferred from homology"/>
<gene>
    <name evidence="4" type="ORF">SAMN02745883_01781</name>
</gene>
<dbReference type="SUPFAM" id="SSF50118">
    <property type="entry name" value="Cell growth inhibitor/plasmid maintenance toxic component"/>
    <property type="match status" value="1"/>
</dbReference>
<dbReference type="GO" id="GO:0016075">
    <property type="term" value="P:rRNA catabolic process"/>
    <property type="evidence" value="ECO:0007669"/>
    <property type="project" value="TreeGrafter"/>
</dbReference>
<dbReference type="RefSeq" id="WP_072967720.1">
    <property type="nucleotide sequence ID" value="NZ_FRAJ01000014.1"/>
</dbReference>
<evidence type="ECO:0000313" key="4">
    <source>
        <dbReference type="EMBL" id="SHK31369.1"/>
    </source>
</evidence>
<name>A0A1M6RFY2_9FIRM</name>
<dbReference type="Pfam" id="PF02452">
    <property type="entry name" value="PemK_toxin"/>
    <property type="match status" value="1"/>
</dbReference>
<dbReference type="GO" id="GO:0006402">
    <property type="term" value="P:mRNA catabolic process"/>
    <property type="evidence" value="ECO:0007669"/>
    <property type="project" value="TreeGrafter"/>
</dbReference>
<dbReference type="EMBL" id="FRAJ01000014">
    <property type="protein sequence ID" value="SHK31369.1"/>
    <property type="molecule type" value="Genomic_DNA"/>
</dbReference>